<keyword evidence="2" id="KW-0547">Nucleotide-binding</keyword>
<comment type="similarity">
    <text evidence="1">Belongs to the AAA ATPase family.</text>
</comment>
<dbReference type="SMART" id="SM00382">
    <property type="entry name" value="AAA"/>
    <property type="match status" value="1"/>
</dbReference>
<reference evidence="5 6" key="1">
    <citation type="submission" date="2023-06" db="EMBL/GenBank/DDBJ databases">
        <title>Actinomycetospora Odt1-22.</title>
        <authorList>
            <person name="Supong K."/>
        </authorList>
    </citation>
    <scope>NUCLEOTIDE SEQUENCE [LARGE SCALE GENOMIC DNA]</scope>
    <source>
        <strain evidence="5 6">Odt1-22</strain>
    </source>
</reference>
<dbReference type="InterPro" id="IPR050221">
    <property type="entry name" value="26S_Proteasome_ATPase"/>
</dbReference>
<dbReference type="Pfam" id="PF00004">
    <property type="entry name" value="AAA"/>
    <property type="match status" value="1"/>
</dbReference>
<evidence type="ECO:0000256" key="3">
    <source>
        <dbReference type="ARBA" id="ARBA00022840"/>
    </source>
</evidence>
<keyword evidence="3 5" id="KW-0067">ATP-binding</keyword>
<comment type="caution">
    <text evidence="5">The sequence shown here is derived from an EMBL/GenBank/DDBJ whole genome shotgun (WGS) entry which is preliminary data.</text>
</comment>
<dbReference type="InterPro" id="IPR054472">
    <property type="entry name" value="WHD"/>
</dbReference>
<dbReference type="Gene3D" id="3.40.50.300">
    <property type="entry name" value="P-loop containing nucleotide triphosphate hydrolases"/>
    <property type="match status" value="1"/>
</dbReference>
<keyword evidence="6" id="KW-1185">Reference proteome</keyword>
<protein>
    <submittedName>
        <fullName evidence="5">ATP-binding protein</fullName>
    </submittedName>
</protein>
<dbReference type="Pfam" id="PF22977">
    <property type="entry name" value="WHD"/>
    <property type="match status" value="1"/>
</dbReference>
<accession>A0ABT7M7C3</accession>
<dbReference type="Proteomes" id="UP001231924">
    <property type="component" value="Unassembled WGS sequence"/>
</dbReference>
<dbReference type="GO" id="GO:0005524">
    <property type="term" value="F:ATP binding"/>
    <property type="evidence" value="ECO:0007669"/>
    <property type="project" value="UniProtKB-KW"/>
</dbReference>
<evidence type="ECO:0000256" key="2">
    <source>
        <dbReference type="ARBA" id="ARBA00022741"/>
    </source>
</evidence>
<dbReference type="SUPFAM" id="SSF52540">
    <property type="entry name" value="P-loop containing nucleoside triphosphate hydrolases"/>
    <property type="match status" value="1"/>
</dbReference>
<organism evidence="5 6">
    <name type="scientific">Actinomycetospora termitidis</name>
    <dbReference type="NCBI Taxonomy" id="3053470"/>
    <lineage>
        <taxon>Bacteria</taxon>
        <taxon>Bacillati</taxon>
        <taxon>Actinomycetota</taxon>
        <taxon>Actinomycetes</taxon>
        <taxon>Pseudonocardiales</taxon>
        <taxon>Pseudonocardiaceae</taxon>
        <taxon>Actinomycetospora</taxon>
    </lineage>
</organism>
<dbReference type="InterPro" id="IPR003593">
    <property type="entry name" value="AAA+_ATPase"/>
</dbReference>
<sequence>MSPGADHAHVLGRLAVVEARVRRAVAARRTTDPQPDDPFRGLYVSDHRVEQLLDETERPVPWPDPVDEALLRRVEQDADAARGPVRLRLLAERFGLVPLDVELLLLATAPDLDSRFEPLYGYLNDDVSRRRATIGTALRLCGCAEARLDGRVRFGHDAPLVAGGLVVIDDAERPFLSRALRVPDRVTAHLLGDDRPDPALLDVLVAPPPVGHLPLPGDEALAGALDRGACLVYLREQPGASGSLLGATALERVGRPVLTVDATRLAATADPVATAGVLVREARLAGAGLVVEPVTALADRPALLRLLATAPVSVLLVGPGAWDPGWSFEPPLQFTVTAAGVEVRESTWRSMLGARLGEGVDPARETAQFQLDPPQIARAARAAVLQADLTGTTVDGPLLRRGAREQNAAGLEGLARRIEPAVGWDDLVLPAAVLTALHGLAARARHRDLVLGRWRMRPGGGRGHGLIGLLTGESGTGKTMSAEVLAADLGLDLYTVDLASVVDKYVGETEKNLEKIFVEAARVNGVLLFDEADAIFGKRSDVRDAQDRYANMESAYLLQRMESFDGLALLSTNLRANLDDAFVRRLDVIVDFPTPGEALRRALWDRCLGTRLPRAHDLDLDFCARAFDLAGGSIRAVAVTAAYRAAEAARPVEMGDLVTAVAAEYRKLGRLCLDREFGAYADLAG</sequence>
<evidence type="ECO:0000313" key="5">
    <source>
        <dbReference type="EMBL" id="MDL5156578.1"/>
    </source>
</evidence>
<evidence type="ECO:0000256" key="1">
    <source>
        <dbReference type="ARBA" id="ARBA00006914"/>
    </source>
</evidence>
<dbReference type="InterPro" id="IPR027417">
    <property type="entry name" value="P-loop_NTPase"/>
</dbReference>
<dbReference type="PANTHER" id="PTHR23073">
    <property type="entry name" value="26S PROTEASOME REGULATORY SUBUNIT"/>
    <property type="match status" value="1"/>
</dbReference>
<proteinExistence type="inferred from homology"/>
<evidence type="ECO:0000259" key="4">
    <source>
        <dbReference type="SMART" id="SM00382"/>
    </source>
</evidence>
<dbReference type="CDD" id="cd19481">
    <property type="entry name" value="RecA-like_protease"/>
    <property type="match status" value="1"/>
</dbReference>
<dbReference type="EMBL" id="JASVWF010000002">
    <property type="protein sequence ID" value="MDL5156578.1"/>
    <property type="molecule type" value="Genomic_DNA"/>
</dbReference>
<feature type="domain" description="AAA+ ATPase" evidence="4">
    <location>
        <begin position="464"/>
        <end position="596"/>
    </location>
</feature>
<gene>
    <name evidence="5" type="ORF">QRT03_11455</name>
</gene>
<evidence type="ECO:0000313" key="6">
    <source>
        <dbReference type="Proteomes" id="UP001231924"/>
    </source>
</evidence>
<dbReference type="RefSeq" id="WP_286052879.1">
    <property type="nucleotide sequence ID" value="NZ_JASVWF010000002.1"/>
</dbReference>
<dbReference type="InterPro" id="IPR003959">
    <property type="entry name" value="ATPase_AAA_core"/>
</dbReference>
<name>A0ABT7M7C3_9PSEU</name>